<evidence type="ECO:0000256" key="2">
    <source>
        <dbReference type="ARBA" id="ARBA00022801"/>
    </source>
</evidence>
<keyword evidence="2" id="KW-0378">Hydrolase</keyword>
<dbReference type="InterPro" id="IPR000330">
    <property type="entry name" value="SNF2_N"/>
</dbReference>
<dbReference type="PROSITE" id="PS51192">
    <property type="entry name" value="HELICASE_ATP_BIND_1"/>
    <property type="match status" value="1"/>
</dbReference>
<keyword evidence="7" id="KW-1185">Reference proteome</keyword>
<dbReference type="GO" id="GO:0005524">
    <property type="term" value="F:ATP binding"/>
    <property type="evidence" value="ECO:0007669"/>
    <property type="project" value="UniProtKB-KW"/>
</dbReference>
<comment type="caution">
    <text evidence="6">The sequence shown here is derived from an EMBL/GenBank/DDBJ whole genome shotgun (WGS) entry which is preliminary data.</text>
</comment>
<reference evidence="6" key="1">
    <citation type="journal article" date="2023" name="Access Microbiol">
        <title>De-novo genome assembly for Akanthomyces muscarius, a biocontrol agent of insect agricultural pests.</title>
        <authorList>
            <person name="Erdos Z."/>
            <person name="Studholme D.J."/>
            <person name="Raymond B."/>
            <person name="Sharma M."/>
        </authorList>
    </citation>
    <scope>NUCLEOTIDE SEQUENCE</scope>
    <source>
        <strain evidence="6">Ve6</strain>
    </source>
</reference>
<dbReference type="Gene3D" id="3.40.50.10810">
    <property type="entry name" value="Tandem AAA-ATPase domain"/>
    <property type="match status" value="1"/>
</dbReference>
<dbReference type="InterPro" id="IPR038718">
    <property type="entry name" value="SNF2-like_sf"/>
</dbReference>
<evidence type="ECO:0000256" key="3">
    <source>
        <dbReference type="ARBA" id="ARBA00022840"/>
    </source>
</evidence>
<evidence type="ECO:0000259" key="5">
    <source>
        <dbReference type="PROSITE" id="PS51192"/>
    </source>
</evidence>
<proteinExistence type="predicted"/>
<dbReference type="InterPro" id="IPR014001">
    <property type="entry name" value="Helicase_ATP-bd"/>
</dbReference>
<dbReference type="KEGG" id="amus:LMH87_007150"/>
<dbReference type="InterPro" id="IPR050628">
    <property type="entry name" value="SNF2_RAD54_helicase_TF"/>
</dbReference>
<sequence length="392" mass="42908">MESLKPLKEMTRGERLGSRLARGRINEAIADFNLRVCFRGPDPGSESWLDHHLTTHVDPKATFKVASQKPHGEKADDASDPIPSRGWATPNPESFMKKIVNGETDDSGAPRSDAIFSFLDAGNSAMSAASSIELRAVHRIIEATTRLGGAFFWEAAGRDRALSSIVAAHIVRKQNELPGYILVVCPEARVAHWYNQTQRSTPNGPSNTLLLSDSNVPAETLSRYDVVICTETFLSTSFNEITEFEHFSKVQRVCGMSFEEASKIVRPPAKRPSAPLHSYVAGKRAAILIVDDAHHFSVETSLLNRAVRSLQYEHCVLVTATPMPNSWDDISGQMRLLPGGGPFSTVGHFRHVLTGQLGSCDRPHPSGLAMLETLLGGLVVGQAPSTFFPWEQ</sequence>
<dbReference type="GO" id="GO:0016787">
    <property type="term" value="F:hydrolase activity"/>
    <property type="evidence" value="ECO:0007669"/>
    <property type="project" value="UniProtKB-KW"/>
</dbReference>
<evidence type="ECO:0000256" key="1">
    <source>
        <dbReference type="ARBA" id="ARBA00022741"/>
    </source>
</evidence>
<dbReference type="GO" id="GO:0005634">
    <property type="term" value="C:nucleus"/>
    <property type="evidence" value="ECO:0007669"/>
    <property type="project" value="TreeGrafter"/>
</dbReference>
<dbReference type="GO" id="GO:0008094">
    <property type="term" value="F:ATP-dependent activity, acting on DNA"/>
    <property type="evidence" value="ECO:0007669"/>
    <property type="project" value="TreeGrafter"/>
</dbReference>
<dbReference type="Proteomes" id="UP001144673">
    <property type="component" value="Chromosome 1"/>
</dbReference>
<organism evidence="6 7">
    <name type="scientific">Akanthomyces muscarius</name>
    <name type="common">Entomopathogenic fungus</name>
    <name type="synonym">Lecanicillium muscarium</name>
    <dbReference type="NCBI Taxonomy" id="2231603"/>
    <lineage>
        <taxon>Eukaryota</taxon>
        <taxon>Fungi</taxon>
        <taxon>Dikarya</taxon>
        <taxon>Ascomycota</taxon>
        <taxon>Pezizomycotina</taxon>
        <taxon>Sordariomycetes</taxon>
        <taxon>Hypocreomycetidae</taxon>
        <taxon>Hypocreales</taxon>
        <taxon>Cordycipitaceae</taxon>
        <taxon>Akanthomyces</taxon>
    </lineage>
</organism>
<evidence type="ECO:0000256" key="4">
    <source>
        <dbReference type="SAM" id="MobiDB-lite"/>
    </source>
</evidence>
<dbReference type="GO" id="GO:0006281">
    <property type="term" value="P:DNA repair"/>
    <property type="evidence" value="ECO:0007669"/>
    <property type="project" value="TreeGrafter"/>
</dbReference>
<keyword evidence="1" id="KW-0547">Nucleotide-binding</keyword>
<dbReference type="GeneID" id="80894309"/>
<dbReference type="InterPro" id="IPR027417">
    <property type="entry name" value="P-loop_NTPase"/>
</dbReference>
<evidence type="ECO:0000313" key="6">
    <source>
        <dbReference type="EMBL" id="KAJ4165520.1"/>
    </source>
</evidence>
<dbReference type="PANTHER" id="PTHR45626">
    <property type="entry name" value="TRANSCRIPTION TERMINATION FACTOR 2-RELATED"/>
    <property type="match status" value="1"/>
</dbReference>
<dbReference type="Pfam" id="PF00176">
    <property type="entry name" value="SNF2-rel_dom"/>
    <property type="match status" value="1"/>
</dbReference>
<protein>
    <recommendedName>
        <fullName evidence="5">Helicase ATP-binding domain-containing protein</fullName>
    </recommendedName>
</protein>
<accession>A0A9W8UTH7</accession>
<dbReference type="AlphaFoldDB" id="A0A9W8UTH7"/>
<keyword evidence="3" id="KW-0067">ATP-binding</keyword>
<dbReference type="SUPFAM" id="SSF52540">
    <property type="entry name" value="P-loop containing nucleoside triphosphate hydrolases"/>
    <property type="match status" value="1"/>
</dbReference>
<evidence type="ECO:0000313" key="7">
    <source>
        <dbReference type="Proteomes" id="UP001144673"/>
    </source>
</evidence>
<feature type="domain" description="Helicase ATP-binding" evidence="5">
    <location>
        <begin position="130"/>
        <end position="340"/>
    </location>
</feature>
<dbReference type="RefSeq" id="XP_056060435.1">
    <property type="nucleotide sequence ID" value="XM_056192191.1"/>
</dbReference>
<name>A0A9W8UTH7_AKAMU</name>
<feature type="region of interest" description="Disordered" evidence="4">
    <location>
        <begin position="66"/>
        <end position="91"/>
    </location>
</feature>
<gene>
    <name evidence="6" type="ORF">LMH87_007150</name>
</gene>
<dbReference type="EMBL" id="JAJHUN010000001">
    <property type="protein sequence ID" value="KAJ4165520.1"/>
    <property type="molecule type" value="Genomic_DNA"/>
</dbReference>